<feature type="compositionally biased region" description="Low complexity" evidence="1">
    <location>
        <begin position="220"/>
        <end position="242"/>
    </location>
</feature>
<feature type="compositionally biased region" description="Low complexity" evidence="1">
    <location>
        <begin position="258"/>
        <end position="292"/>
    </location>
</feature>
<feature type="region of interest" description="Disordered" evidence="1">
    <location>
        <begin position="191"/>
        <end position="292"/>
    </location>
</feature>
<name>A0A1X6PDI6_PORUM</name>
<proteinExistence type="predicted"/>
<feature type="compositionally biased region" description="Low complexity" evidence="1">
    <location>
        <begin position="138"/>
        <end position="151"/>
    </location>
</feature>
<organism evidence="2 3">
    <name type="scientific">Porphyra umbilicalis</name>
    <name type="common">Purple laver</name>
    <name type="synonym">Red alga</name>
    <dbReference type="NCBI Taxonomy" id="2786"/>
    <lineage>
        <taxon>Eukaryota</taxon>
        <taxon>Rhodophyta</taxon>
        <taxon>Bangiophyceae</taxon>
        <taxon>Bangiales</taxon>
        <taxon>Bangiaceae</taxon>
        <taxon>Porphyra</taxon>
    </lineage>
</organism>
<feature type="compositionally biased region" description="Pro residues" evidence="1">
    <location>
        <begin position="243"/>
        <end position="257"/>
    </location>
</feature>
<evidence type="ECO:0000313" key="3">
    <source>
        <dbReference type="Proteomes" id="UP000218209"/>
    </source>
</evidence>
<feature type="region of interest" description="Disordered" evidence="1">
    <location>
        <begin position="138"/>
        <end position="161"/>
    </location>
</feature>
<dbReference type="Proteomes" id="UP000218209">
    <property type="component" value="Unassembled WGS sequence"/>
</dbReference>
<feature type="compositionally biased region" description="Gly residues" evidence="1">
    <location>
        <begin position="395"/>
        <end position="404"/>
    </location>
</feature>
<sequence length="419" mass="41466">MHGEEAGKTFGLLDPRSTKHAPCTQHTSHANHHPRQAGMHSSPPRLRNTTHHAGTTWFSSCRPSSSPSTSTLPVRDDGTCTPSATVRRLSGGSHGAAIAGRTRRSSIFAASLTAGRGRLRVPASPRPPDDGVAIRPASATAAATRAAPAASREADADPIGRSGCGCCHPRGPADATADADATVWAMGLGTRATGDGVRPVRGGGIRPTDRRGNGRGSVATPGTTRRSGRSTGPPVGAARRVVSPPPPPTPPPPPPPSAVVTTSTPPAPRSTNDDAGVAADAAAASRPAAGSGRFLRNRRSAARRVSRATLESTDARWAAARVRATSLAASSLADASRAATSWAAAALAAAAAAAAPAAAAAAVAVVDTGGSGTADTTTATEEEPVDGCRGAGPPADGGSGGGAEPLGEEDEAPATVSGG</sequence>
<evidence type="ECO:0000256" key="1">
    <source>
        <dbReference type="SAM" id="MobiDB-lite"/>
    </source>
</evidence>
<gene>
    <name evidence="2" type="ORF">BU14_0098s0026</name>
</gene>
<evidence type="ECO:0000313" key="2">
    <source>
        <dbReference type="EMBL" id="OSX78800.1"/>
    </source>
</evidence>
<feature type="compositionally biased region" description="Low complexity" evidence="1">
    <location>
        <begin position="55"/>
        <end position="73"/>
    </location>
</feature>
<dbReference type="AlphaFoldDB" id="A0A1X6PDI6"/>
<feature type="region of interest" description="Disordered" evidence="1">
    <location>
        <begin position="363"/>
        <end position="419"/>
    </location>
</feature>
<feature type="region of interest" description="Disordered" evidence="1">
    <location>
        <begin position="1"/>
        <end position="98"/>
    </location>
</feature>
<keyword evidence="3" id="KW-1185">Reference proteome</keyword>
<accession>A0A1X6PDI6</accession>
<feature type="compositionally biased region" description="Low complexity" evidence="1">
    <location>
        <begin position="363"/>
        <end position="379"/>
    </location>
</feature>
<dbReference type="EMBL" id="KV918804">
    <property type="protein sequence ID" value="OSX78800.1"/>
    <property type="molecule type" value="Genomic_DNA"/>
</dbReference>
<reference evidence="2 3" key="1">
    <citation type="submission" date="2017-03" db="EMBL/GenBank/DDBJ databases">
        <title>WGS assembly of Porphyra umbilicalis.</title>
        <authorList>
            <person name="Brawley S.H."/>
            <person name="Blouin N.A."/>
            <person name="Ficko-Blean E."/>
            <person name="Wheeler G.L."/>
            <person name="Lohr M."/>
            <person name="Goodson H.V."/>
            <person name="Jenkins J.W."/>
            <person name="Blaby-Haas C.E."/>
            <person name="Helliwell K.E."/>
            <person name="Chan C."/>
            <person name="Marriage T."/>
            <person name="Bhattacharya D."/>
            <person name="Klein A.S."/>
            <person name="Badis Y."/>
            <person name="Brodie J."/>
            <person name="Cao Y."/>
            <person name="Collen J."/>
            <person name="Dittami S.M."/>
            <person name="Gachon C.M."/>
            <person name="Green B.R."/>
            <person name="Karpowicz S."/>
            <person name="Kim J.W."/>
            <person name="Kudahl U."/>
            <person name="Lin S."/>
            <person name="Michel G."/>
            <person name="Mittag M."/>
            <person name="Olson B.J."/>
            <person name="Pangilinan J."/>
            <person name="Peng Y."/>
            <person name="Qiu H."/>
            <person name="Shu S."/>
            <person name="Singer J.T."/>
            <person name="Smith A.G."/>
            <person name="Sprecher B.N."/>
            <person name="Wagner V."/>
            <person name="Wang W."/>
            <person name="Wang Z.-Y."/>
            <person name="Yan J."/>
            <person name="Yarish C."/>
            <person name="Zoeuner-Riek S."/>
            <person name="Zhuang Y."/>
            <person name="Zou Y."/>
            <person name="Lindquist E.A."/>
            <person name="Grimwood J."/>
            <person name="Barry K."/>
            <person name="Rokhsar D.S."/>
            <person name="Schmutz J."/>
            <person name="Stiller J.W."/>
            <person name="Grossman A.R."/>
            <person name="Prochnik S.E."/>
        </authorList>
    </citation>
    <scope>NUCLEOTIDE SEQUENCE [LARGE SCALE GENOMIC DNA]</scope>
    <source>
        <strain evidence="2">4086291</strain>
    </source>
</reference>
<protein>
    <submittedName>
        <fullName evidence="2">Uncharacterized protein</fullName>
    </submittedName>
</protein>